<dbReference type="EMBL" id="VDFN01000001">
    <property type="protein sequence ID" value="MQS44274.1"/>
    <property type="molecule type" value="Genomic_DNA"/>
</dbReference>
<evidence type="ECO:0000313" key="1">
    <source>
        <dbReference type="EMBL" id="MQS44274.1"/>
    </source>
</evidence>
<dbReference type="OrthoDB" id="2193070at2"/>
<reference evidence="1" key="2">
    <citation type="submission" date="2019-05" db="EMBL/GenBank/DDBJ databases">
        <authorList>
            <person name="Schuster J.A."/>
            <person name="Ehrmann M.A."/>
        </authorList>
    </citation>
    <scope>NUCLEOTIDE SEQUENCE</scope>
    <source>
        <strain evidence="1">TMW 1.2098</strain>
    </source>
</reference>
<reference evidence="3 4" key="1">
    <citation type="journal article" date="2019" name="Syst. Appl. Microbiol.">
        <title>Polyphasic characterization of two novel Lactobacillus spp. isolated from blown salami packages: Description of Lactobacillus halodurans sp. nov. and Lactobacillus salsicarnum sp. nov.</title>
        <authorList>
            <person name="Schuster J.A."/>
            <person name="Klingl A."/>
            <person name="Vogel R.F."/>
            <person name="Ehrmann M.A."/>
        </authorList>
    </citation>
    <scope>NUCLEOTIDE SEQUENCE [LARGE SCALE GENOMIC DNA]</scope>
    <source>
        <strain evidence="1 4">TMW 1.2098</strain>
        <strain evidence="2 3">TMW 1.2118</strain>
    </source>
</reference>
<evidence type="ECO:0000313" key="3">
    <source>
        <dbReference type="Proteomes" id="UP000380386"/>
    </source>
</evidence>
<keyword evidence="4" id="KW-1185">Reference proteome</keyword>
<dbReference type="Proteomes" id="UP000380386">
    <property type="component" value="Unassembled WGS sequence"/>
</dbReference>
<protein>
    <submittedName>
        <fullName evidence="2">DUF1351 domain-containing protein</fullName>
    </submittedName>
</protein>
<organism evidence="2 3">
    <name type="scientific">Companilactobacillus mishanensis</name>
    <dbReference type="NCBI Taxonomy" id="2486008"/>
    <lineage>
        <taxon>Bacteria</taxon>
        <taxon>Bacillati</taxon>
        <taxon>Bacillota</taxon>
        <taxon>Bacilli</taxon>
        <taxon>Lactobacillales</taxon>
        <taxon>Lactobacillaceae</taxon>
        <taxon>Companilactobacillus</taxon>
    </lineage>
</organism>
<name>A0A5P0ZF01_9LACO</name>
<evidence type="ECO:0000313" key="4">
    <source>
        <dbReference type="Proteomes" id="UP000436655"/>
    </source>
</evidence>
<dbReference type="InterPro" id="IPR009785">
    <property type="entry name" value="Prophage_Lj928_Orf309"/>
</dbReference>
<sequence length="342" mass="39819">MRVIYSMRTDIERSIQFQMKKKTKTTKMRRCFQMENELQISNIDINYLPPKVTLENKEELLKMAKMIGFKYKSTIATEETKKSDKKLLAKLRTLDKQIDQKRINFHKEYEKPYETLKFDLDTVRNEIYQATLPLSKSLDDLAAQQREDKKGEVQKLIDEMAPNYDIDPATVEIEKKWTNSSMGKLELTRILKDGFTAIQNKNKLFQANKKLIEERCKSLDVESGGWLSQFDEDTDVESVLTQITNFAHEKESKQVQEEKQAEAEKAVRDANIKLSNNKLVDENGEIVGEIAKEYEVTLSIKGTRDLFDKLFDFLQTNEAKFETKNKQVIGEVKQYANVRGNN</sequence>
<dbReference type="AlphaFoldDB" id="A0A5P0ZF01"/>
<dbReference type="Proteomes" id="UP000436655">
    <property type="component" value="Unassembled WGS sequence"/>
</dbReference>
<evidence type="ECO:0000313" key="2">
    <source>
        <dbReference type="EMBL" id="MQS51623.1"/>
    </source>
</evidence>
<accession>A0A5P0ZF01</accession>
<proteinExistence type="predicted"/>
<dbReference type="EMBL" id="VDFM01000001">
    <property type="protein sequence ID" value="MQS51623.1"/>
    <property type="molecule type" value="Genomic_DNA"/>
</dbReference>
<comment type="caution">
    <text evidence="2">The sequence shown here is derived from an EMBL/GenBank/DDBJ whole genome shotgun (WGS) entry which is preliminary data.</text>
</comment>
<dbReference type="Pfam" id="PF07083">
    <property type="entry name" value="DUF1351"/>
    <property type="match status" value="1"/>
</dbReference>
<gene>
    <name evidence="2" type="ORF">FHL02_01170</name>
    <name evidence="1" type="ORF">FHL03_02100</name>
</gene>